<dbReference type="InterPro" id="IPR009061">
    <property type="entry name" value="DNA-bd_dom_put_sf"/>
</dbReference>
<evidence type="ECO:0000313" key="6">
    <source>
        <dbReference type="EMBL" id="PWR13550.1"/>
    </source>
</evidence>
<dbReference type="InterPro" id="IPR000551">
    <property type="entry name" value="MerR-type_HTH_dom"/>
</dbReference>
<feature type="domain" description="HTH merR-type" evidence="5">
    <location>
        <begin position="1"/>
        <end position="68"/>
    </location>
</feature>
<keyword evidence="2" id="KW-0805">Transcription regulation</keyword>
<keyword evidence="4" id="KW-0804">Transcription</keyword>
<gene>
    <name evidence="6" type="ORF">DKT69_20305</name>
</gene>
<organism evidence="6 7">
    <name type="scientific">Micromonospora sicca</name>
    <dbReference type="NCBI Taxonomy" id="2202420"/>
    <lineage>
        <taxon>Bacteria</taxon>
        <taxon>Bacillati</taxon>
        <taxon>Actinomycetota</taxon>
        <taxon>Actinomycetes</taxon>
        <taxon>Micromonosporales</taxon>
        <taxon>Micromonosporaceae</taxon>
        <taxon>Micromonospora</taxon>
    </lineage>
</organism>
<evidence type="ECO:0000256" key="3">
    <source>
        <dbReference type="ARBA" id="ARBA00023125"/>
    </source>
</evidence>
<evidence type="ECO:0000256" key="1">
    <source>
        <dbReference type="ARBA" id="ARBA00022491"/>
    </source>
</evidence>
<dbReference type="AlphaFoldDB" id="A0A317DH79"/>
<dbReference type="GO" id="GO:0003677">
    <property type="term" value="F:DNA binding"/>
    <property type="evidence" value="ECO:0007669"/>
    <property type="project" value="UniProtKB-KW"/>
</dbReference>
<dbReference type="Proteomes" id="UP000246050">
    <property type="component" value="Unassembled WGS sequence"/>
</dbReference>
<dbReference type="RefSeq" id="WP_109803104.1">
    <property type="nucleotide sequence ID" value="NZ_QGKS01000260.1"/>
</dbReference>
<dbReference type="Pfam" id="PF13411">
    <property type="entry name" value="MerR_1"/>
    <property type="match status" value="1"/>
</dbReference>
<dbReference type="PANTHER" id="PTHR30204">
    <property type="entry name" value="REDOX-CYCLING DRUG-SENSING TRANSCRIPTIONAL ACTIVATOR SOXR"/>
    <property type="match status" value="1"/>
</dbReference>
<keyword evidence="1" id="KW-0678">Repressor</keyword>
<proteinExistence type="predicted"/>
<dbReference type="OrthoDB" id="9802039at2"/>
<evidence type="ECO:0000259" key="5">
    <source>
        <dbReference type="PROSITE" id="PS50937"/>
    </source>
</evidence>
<dbReference type="PANTHER" id="PTHR30204:SF69">
    <property type="entry name" value="MERR-FAMILY TRANSCRIPTIONAL REGULATOR"/>
    <property type="match status" value="1"/>
</dbReference>
<sequence length="140" mass="15426">MSIGEAAGRFGLPTHVLRHWESVGLLVPDRTPAGRRRYGLDHLHRIAAILRAKEAGFRLDDIREIIEADGATRRDLMRRHRTDLAQRIARSQASLRLIDAALACEHDDFTRCPAFRSTFAALAGGPASVSEPGLHHACTA</sequence>
<name>A0A317DH79_9ACTN</name>
<dbReference type="EMBL" id="QGKS01000260">
    <property type="protein sequence ID" value="PWR13550.1"/>
    <property type="molecule type" value="Genomic_DNA"/>
</dbReference>
<reference evidence="6 7" key="1">
    <citation type="submission" date="2018-05" db="EMBL/GenBank/DDBJ databases">
        <title>Micromonosporas from Atacama Desert.</title>
        <authorList>
            <person name="Carro L."/>
            <person name="Golinska P."/>
            <person name="Klenk H.-P."/>
            <person name="Goodfellow M."/>
        </authorList>
    </citation>
    <scope>NUCLEOTIDE SEQUENCE [LARGE SCALE GENOMIC DNA]</scope>
    <source>
        <strain evidence="6 7">4G51</strain>
    </source>
</reference>
<protein>
    <submittedName>
        <fullName evidence="6">MerR family transcriptional regulator</fullName>
    </submittedName>
</protein>
<keyword evidence="3" id="KW-0238">DNA-binding</keyword>
<evidence type="ECO:0000313" key="7">
    <source>
        <dbReference type="Proteomes" id="UP000246050"/>
    </source>
</evidence>
<dbReference type="InterPro" id="IPR047057">
    <property type="entry name" value="MerR_fam"/>
</dbReference>
<dbReference type="Gene3D" id="1.10.1660.10">
    <property type="match status" value="1"/>
</dbReference>
<evidence type="ECO:0000256" key="4">
    <source>
        <dbReference type="ARBA" id="ARBA00023163"/>
    </source>
</evidence>
<dbReference type="SMART" id="SM00422">
    <property type="entry name" value="HTH_MERR"/>
    <property type="match status" value="1"/>
</dbReference>
<evidence type="ECO:0000256" key="2">
    <source>
        <dbReference type="ARBA" id="ARBA00023015"/>
    </source>
</evidence>
<accession>A0A317DH79</accession>
<comment type="caution">
    <text evidence="6">The sequence shown here is derived from an EMBL/GenBank/DDBJ whole genome shotgun (WGS) entry which is preliminary data.</text>
</comment>
<dbReference type="GO" id="GO:0003700">
    <property type="term" value="F:DNA-binding transcription factor activity"/>
    <property type="evidence" value="ECO:0007669"/>
    <property type="project" value="InterPro"/>
</dbReference>
<dbReference type="PROSITE" id="PS50937">
    <property type="entry name" value="HTH_MERR_2"/>
    <property type="match status" value="1"/>
</dbReference>
<dbReference type="SUPFAM" id="SSF46955">
    <property type="entry name" value="Putative DNA-binding domain"/>
    <property type="match status" value="1"/>
</dbReference>
<dbReference type="CDD" id="cd00592">
    <property type="entry name" value="HTH_MerR-like"/>
    <property type="match status" value="1"/>
</dbReference>